<dbReference type="Gene3D" id="3.40.1620.10">
    <property type="entry name" value="YefM-like domain"/>
    <property type="match status" value="1"/>
</dbReference>
<proteinExistence type="inferred from homology"/>
<dbReference type="Pfam" id="PF02604">
    <property type="entry name" value="PhdYeFM_antitox"/>
    <property type="match status" value="1"/>
</dbReference>
<evidence type="ECO:0000313" key="5">
    <source>
        <dbReference type="Proteomes" id="UP000070258"/>
    </source>
</evidence>
<name>A0A137ZZM6_9ACTN</name>
<dbReference type="SUPFAM" id="SSF143120">
    <property type="entry name" value="YefM-like"/>
    <property type="match status" value="1"/>
</dbReference>
<evidence type="ECO:0000313" key="4">
    <source>
        <dbReference type="EMBL" id="KXP03651.1"/>
    </source>
</evidence>
<dbReference type="STRING" id="239498.AXK60_17765"/>
<feature type="region of interest" description="Disordered" evidence="3">
    <location>
        <begin position="45"/>
        <end position="70"/>
    </location>
</feature>
<dbReference type="InterPro" id="IPR036165">
    <property type="entry name" value="YefM-like_sf"/>
</dbReference>
<reference evidence="5" key="1">
    <citation type="submission" date="2016-02" db="EMBL/GenBank/DDBJ databases">
        <authorList>
            <person name="Wen L."/>
            <person name="He K."/>
            <person name="Yang H."/>
        </authorList>
    </citation>
    <scope>NUCLEOTIDE SEQUENCE [LARGE SCALE GENOMIC DNA]</scope>
    <source>
        <strain evidence="5">JCM 15929</strain>
    </source>
</reference>
<comment type="caution">
    <text evidence="4">The sequence shown here is derived from an EMBL/GenBank/DDBJ whole genome shotgun (WGS) entry which is preliminary data.</text>
</comment>
<protein>
    <recommendedName>
        <fullName evidence="2">Antitoxin</fullName>
    </recommendedName>
</protein>
<comment type="function">
    <text evidence="2">Antitoxin component of a type II toxin-antitoxin (TA) system.</text>
</comment>
<dbReference type="Proteomes" id="UP000070258">
    <property type="component" value="Unassembled WGS sequence"/>
</dbReference>
<evidence type="ECO:0000256" key="2">
    <source>
        <dbReference type="RuleBase" id="RU362080"/>
    </source>
</evidence>
<evidence type="ECO:0000256" key="3">
    <source>
        <dbReference type="SAM" id="MobiDB-lite"/>
    </source>
</evidence>
<comment type="similarity">
    <text evidence="1 2">Belongs to the phD/YefM antitoxin family.</text>
</comment>
<dbReference type="AlphaFoldDB" id="A0A137ZZM6"/>
<dbReference type="RefSeq" id="WP_068574643.1">
    <property type="nucleotide sequence ID" value="NZ_LSRF01000058.1"/>
</dbReference>
<sequence length="85" mass="9708">MKVITVAELRQNPTVALDEVERGETYEVTRHRRVIARLVPPEPTIELIPPRKKGGAKLSDFPAPRHPRTTAEVDALLEEMRGDRW</sequence>
<gene>
    <name evidence="4" type="ORF">AXK60_17765</name>
</gene>
<organism evidence="4 5">
    <name type="scientific">Tsukamurella pseudospumae</name>
    <dbReference type="NCBI Taxonomy" id="239498"/>
    <lineage>
        <taxon>Bacteria</taxon>
        <taxon>Bacillati</taxon>
        <taxon>Actinomycetota</taxon>
        <taxon>Actinomycetes</taxon>
        <taxon>Mycobacteriales</taxon>
        <taxon>Tsukamurellaceae</taxon>
        <taxon>Tsukamurella</taxon>
    </lineage>
</organism>
<evidence type="ECO:0000256" key="1">
    <source>
        <dbReference type="ARBA" id="ARBA00009981"/>
    </source>
</evidence>
<accession>A0A137ZZM6</accession>
<dbReference type="InterPro" id="IPR006442">
    <property type="entry name" value="Antitoxin_Phd/YefM"/>
</dbReference>
<dbReference type="EMBL" id="LSRF01000058">
    <property type="protein sequence ID" value="KXP03651.1"/>
    <property type="molecule type" value="Genomic_DNA"/>
</dbReference>